<evidence type="ECO:0000313" key="1">
    <source>
        <dbReference type="EMBL" id="EED94721.1"/>
    </source>
</evidence>
<evidence type="ECO:0000313" key="2">
    <source>
        <dbReference type="Proteomes" id="UP000001449"/>
    </source>
</evidence>
<gene>
    <name evidence="1" type="ORF">THAPSDRAFT_32051</name>
</gene>
<feature type="non-terminal residue" evidence="1">
    <location>
        <position position="176"/>
    </location>
</feature>
<dbReference type="PaxDb" id="35128-Thaps32051"/>
<dbReference type="EMBL" id="CM000639">
    <property type="protein sequence ID" value="EED94721.1"/>
    <property type="molecule type" value="Genomic_DNA"/>
</dbReference>
<reference evidence="1 2" key="1">
    <citation type="journal article" date="2004" name="Science">
        <title>The genome of the diatom Thalassiosira pseudonana: ecology, evolution, and metabolism.</title>
        <authorList>
            <person name="Armbrust E.V."/>
            <person name="Berges J.A."/>
            <person name="Bowler C."/>
            <person name="Green B.R."/>
            <person name="Martinez D."/>
            <person name="Putnam N.H."/>
            <person name="Zhou S."/>
            <person name="Allen A.E."/>
            <person name="Apt K.E."/>
            <person name="Bechner M."/>
            <person name="Brzezinski M.A."/>
            <person name="Chaal B.K."/>
            <person name="Chiovitti A."/>
            <person name="Davis A.K."/>
            <person name="Demarest M.S."/>
            <person name="Detter J.C."/>
            <person name="Glavina T."/>
            <person name="Goodstein D."/>
            <person name="Hadi M.Z."/>
            <person name="Hellsten U."/>
            <person name="Hildebrand M."/>
            <person name="Jenkins B.D."/>
            <person name="Jurka J."/>
            <person name="Kapitonov V.V."/>
            <person name="Kroger N."/>
            <person name="Lau W.W."/>
            <person name="Lane T.W."/>
            <person name="Larimer F.W."/>
            <person name="Lippmeier J.C."/>
            <person name="Lucas S."/>
            <person name="Medina M."/>
            <person name="Montsant A."/>
            <person name="Obornik M."/>
            <person name="Parker M.S."/>
            <person name="Palenik B."/>
            <person name="Pazour G.J."/>
            <person name="Richardson P.M."/>
            <person name="Rynearson T.A."/>
            <person name="Saito M.A."/>
            <person name="Schwartz D.C."/>
            <person name="Thamatrakoln K."/>
            <person name="Valentin K."/>
            <person name="Vardi A."/>
            <person name="Wilkerson F.P."/>
            <person name="Rokhsar D.S."/>
        </authorList>
    </citation>
    <scope>NUCLEOTIDE SEQUENCE [LARGE SCALE GENOMIC DNA]</scope>
    <source>
        <strain evidence="1 2">CCMP1335</strain>
    </source>
</reference>
<dbReference type="AlphaFoldDB" id="B8BU91"/>
<keyword evidence="2" id="KW-1185">Reference proteome</keyword>
<dbReference type="PANTHER" id="PTHR33471:SF7">
    <property type="entry name" value="ATP-DEPENDENT ZINC METALLOPROTEASE-RELATED"/>
    <property type="match status" value="1"/>
</dbReference>
<dbReference type="RefSeq" id="XP_002287278.1">
    <property type="nucleotide sequence ID" value="XM_002287242.1"/>
</dbReference>
<reference evidence="1 2" key="2">
    <citation type="journal article" date="2008" name="Nature">
        <title>The Phaeodactylum genome reveals the evolutionary history of diatom genomes.</title>
        <authorList>
            <person name="Bowler C."/>
            <person name="Allen A.E."/>
            <person name="Badger J.H."/>
            <person name="Grimwood J."/>
            <person name="Jabbari K."/>
            <person name="Kuo A."/>
            <person name="Maheswari U."/>
            <person name="Martens C."/>
            <person name="Maumus F."/>
            <person name="Otillar R.P."/>
            <person name="Rayko E."/>
            <person name="Salamov A."/>
            <person name="Vandepoele K."/>
            <person name="Beszteri B."/>
            <person name="Gruber A."/>
            <person name="Heijde M."/>
            <person name="Katinka M."/>
            <person name="Mock T."/>
            <person name="Valentin K."/>
            <person name="Verret F."/>
            <person name="Berges J.A."/>
            <person name="Brownlee C."/>
            <person name="Cadoret J.P."/>
            <person name="Chiovitti A."/>
            <person name="Choi C.J."/>
            <person name="Coesel S."/>
            <person name="De Martino A."/>
            <person name="Detter J.C."/>
            <person name="Durkin C."/>
            <person name="Falciatore A."/>
            <person name="Fournet J."/>
            <person name="Haruta M."/>
            <person name="Huysman M.J."/>
            <person name="Jenkins B.D."/>
            <person name="Jiroutova K."/>
            <person name="Jorgensen R.E."/>
            <person name="Joubert Y."/>
            <person name="Kaplan A."/>
            <person name="Kroger N."/>
            <person name="Kroth P.G."/>
            <person name="La Roche J."/>
            <person name="Lindquist E."/>
            <person name="Lommer M."/>
            <person name="Martin-Jezequel V."/>
            <person name="Lopez P.J."/>
            <person name="Lucas S."/>
            <person name="Mangogna M."/>
            <person name="McGinnis K."/>
            <person name="Medlin L.K."/>
            <person name="Montsant A."/>
            <person name="Oudot-Le Secq M.P."/>
            <person name="Napoli C."/>
            <person name="Obornik M."/>
            <person name="Parker M.S."/>
            <person name="Petit J.L."/>
            <person name="Porcel B.M."/>
            <person name="Poulsen N."/>
            <person name="Robison M."/>
            <person name="Rychlewski L."/>
            <person name="Rynearson T.A."/>
            <person name="Schmutz J."/>
            <person name="Shapiro H."/>
            <person name="Siaut M."/>
            <person name="Stanley M."/>
            <person name="Sussman M.R."/>
            <person name="Taylor A.R."/>
            <person name="Vardi A."/>
            <person name="von Dassow P."/>
            <person name="Vyverman W."/>
            <person name="Willis A."/>
            <person name="Wyrwicz L.S."/>
            <person name="Rokhsar D.S."/>
            <person name="Weissenbach J."/>
            <person name="Armbrust E.V."/>
            <person name="Green B.R."/>
            <person name="Van de Peer Y."/>
            <person name="Grigoriev I.V."/>
        </authorList>
    </citation>
    <scope>NUCLEOTIDE SEQUENCE [LARGE SCALE GENOMIC DNA]</scope>
    <source>
        <strain evidence="1 2">CCMP1335</strain>
    </source>
</reference>
<dbReference type="GeneID" id="7446541"/>
<dbReference type="SUPFAM" id="SSF140990">
    <property type="entry name" value="FtsH protease domain-like"/>
    <property type="match status" value="1"/>
</dbReference>
<sequence length="176" mass="19084">RQVFPAYRKRMIQHESGHFLIGHLLGWPVKSYQASNAVKNAVEFYPLSDESIGKERARALGFDARRNTNDNGNAQATVEEKTIDKLAIISVAGACAEILAYGNAEGGVADLLQLRRIYGAAASSKSMNASDEETPTRFALGYAMVLLRQHLGALDALAEIMEKDGTVADCILAIET</sequence>
<dbReference type="eggNOG" id="ENOG502SKBP">
    <property type="taxonomic scope" value="Eukaryota"/>
</dbReference>
<dbReference type="HOGENOM" id="CLU_053953_3_2_1"/>
<dbReference type="Proteomes" id="UP000001449">
    <property type="component" value="Chromosome 2"/>
</dbReference>
<feature type="non-terminal residue" evidence="1">
    <location>
        <position position="1"/>
    </location>
</feature>
<dbReference type="GO" id="GO:0006508">
    <property type="term" value="P:proteolysis"/>
    <property type="evidence" value="ECO:0007669"/>
    <property type="project" value="InterPro"/>
</dbReference>
<accession>B8BU91</accession>
<dbReference type="PANTHER" id="PTHR33471">
    <property type="entry name" value="ATP-DEPENDENT ZINC METALLOPROTEASE-RELATED"/>
    <property type="match status" value="1"/>
</dbReference>
<dbReference type="InterPro" id="IPR037219">
    <property type="entry name" value="Peptidase_M41-like"/>
</dbReference>
<dbReference type="STRING" id="35128.B8BU91"/>
<organism evidence="1 2">
    <name type="scientific">Thalassiosira pseudonana</name>
    <name type="common">Marine diatom</name>
    <name type="synonym">Cyclotella nana</name>
    <dbReference type="NCBI Taxonomy" id="35128"/>
    <lineage>
        <taxon>Eukaryota</taxon>
        <taxon>Sar</taxon>
        <taxon>Stramenopiles</taxon>
        <taxon>Ochrophyta</taxon>
        <taxon>Bacillariophyta</taxon>
        <taxon>Coscinodiscophyceae</taxon>
        <taxon>Thalassiosirophycidae</taxon>
        <taxon>Thalassiosirales</taxon>
        <taxon>Thalassiosiraceae</taxon>
        <taxon>Thalassiosira</taxon>
    </lineage>
</organism>
<proteinExistence type="predicted"/>
<dbReference type="GO" id="GO:0004222">
    <property type="term" value="F:metalloendopeptidase activity"/>
    <property type="evidence" value="ECO:0007669"/>
    <property type="project" value="InterPro"/>
</dbReference>
<dbReference type="OMA" id="CTVWMAG"/>
<name>B8BU91_THAPS</name>
<dbReference type="GO" id="GO:0005524">
    <property type="term" value="F:ATP binding"/>
    <property type="evidence" value="ECO:0007669"/>
    <property type="project" value="InterPro"/>
</dbReference>
<dbReference type="GO" id="GO:0004176">
    <property type="term" value="F:ATP-dependent peptidase activity"/>
    <property type="evidence" value="ECO:0007669"/>
    <property type="project" value="InterPro"/>
</dbReference>
<evidence type="ECO:0008006" key="3">
    <source>
        <dbReference type="Google" id="ProtNLM"/>
    </source>
</evidence>
<dbReference type="InParanoid" id="B8BU91"/>
<dbReference type="KEGG" id="tps:THAPSDRAFT_32051"/>
<protein>
    <recommendedName>
        <fullName evidence="3">Peptidase M41 domain-containing protein</fullName>
    </recommendedName>
</protein>
<dbReference type="Gene3D" id="1.20.58.760">
    <property type="entry name" value="Peptidase M41"/>
    <property type="match status" value="1"/>
</dbReference>